<comment type="similarity">
    <text evidence="1">Belongs to the THEM6 family.</text>
</comment>
<dbReference type="PANTHER" id="PTHR12475">
    <property type="match status" value="1"/>
</dbReference>
<dbReference type="CDD" id="cd00586">
    <property type="entry name" value="4HBT"/>
    <property type="match status" value="1"/>
</dbReference>
<dbReference type="EMBL" id="LJIJ01000549">
    <property type="protein sequence ID" value="ODM96334.1"/>
    <property type="molecule type" value="Genomic_DNA"/>
</dbReference>
<evidence type="ECO:0000313" key="3">
    <source>
        <dbReference type="EMBL" id="ODM96334.1"/>
    </source>
</evidence>
<dbReference type="Proteomes" id="UP000094527">
    <property type="component" value="Unassembled WGS sequence"/>
</dbReference>
<dbReference type="AlphaFoldDB" id="A0A1D2MU50"/>
<dbReference type="Gene3D" id="3.10.129.10">
    <property type="entry name" value="Hotdog Thioesterase"/>
    <property type="match status" value="1"/>
</dbReference>
<evidence type="ECO:0000256" key="2">
    <source>
        <dbReference type="ARBA" id="ARBA00041112"/>
    </source>
</evidence>
<gene>
    <name evidence="3" type="ORF">Ocin01_10341</name>
</gene>
<evidence type="ECO:0000313" key="4">
    <source>
        <dbReference type="Proteomes" id="UP000094527"/>
    </source>
</evidence>
<organism evidence="3 4">
    <name type="scientific">Orchesella cincta</name>
    <name type="common">Springtail</name>
    <name type="synonym">Podura cincta</name>
    <dbReference type="NCBI Taxonomy" id="48709"/>
    <lineage>
        <taxon>Eukaryota</taxon>
        <taxon>Metazoa</taxon>
        <taxon>Ecdysozoa</taxon>
        <taxon>Arthropoda</taxon>
        <taxon>Hexapoda</taxon>
        <taxon>Collembola</taxon>
        <taxon>Entomobryomorpha</taxon>
        <taxon>Entomobryoidea</taxon>
        <taxon>Orchesellidae</taxon>
        <taxon>Orchesellinae</taxon>
        <taxon>Orchesella</taxon>
    </lineage>
</organism>
<reference evidence="3 4" key="1">
    <citation type="journal article" date="2016" name="Genome Biol. Evol.">
        <title>Gene Family Evolution Reflects Adaptation to Soil Environmental Stressors in the Genome of the Collembolan Orchesella cincta.</title>
        <authorList>
            <person name="Faddeeva-Vakhrusheva A."/>
            <person name="Derks M.F."/>
            <person name="Anvar S.Y."/>
            <person name="Agamennone V."/>
            <person name="Suring W."/>
            <person name="Smit S."/>
            <person name="van Straalen N.M."/>
            <person name="Roelofs D."/>
        </authorList>
    </citation>
    <scope>NUCLEOTIDE SEQUENCE [LARGE SCALE GENOMIC DNA]</scope>
    <source>
        <tissue evidence="3">Mixed pool</tissue>
    </source>
</reference>
<dbReference type="OrthoDB" id="265761at2759"/>
<dbReference type="PANTHER" id="PTHR12475:SF4">
    <property type="entry name" value="PROTEIN THEM6"/>
    <property type="match status" value="1"/>
</dbReference>
<dbReference type="InterPro" id="IPR029069">
    <property type="entry name" value="HotDog_dom_sf"/>
</dbReference>
<proteinExistence type="inferred from homology"/>
<dbReference type="SUPFAM" id="SSF54637">
    <property type="entry name" value="Thioesterase/thiol ester dehydrase-isomerase"/>
    <property type="match status" value="1"/>
</dbReference>
<name>A0A1D2MU50_ORCCI</name>
<dbReference type="InterPro" id="IPR051490">
    <property type="entry name" value="THEM6_lcsJ_thioesterase"/>
</dbReference>
<dbReference type="Pfam" id="PF13279">
    <property type="entry name" value="4HBT_2"/>
    <property type="match status" value="1"/>
</dbReference>
<accession>A0A1D2MU50</accession>
<comment type="caution">
    <text evidence="3">The sequence shown here is derived from an EMBL/GenBank/DDBJ whole genome shotgun (WGS) entry which is preliminary data.</text>
</comment>
<evidence type="ECO:0000256" key="1">
    <source>
        <dbReference type="ARBA" id="ARBA00038228"/>
    </source>
</evidence>
<protein>
    <recommendedName>
        <fullName evidence="2">Protein THEM6</fullName>
    </recommendedName>
</protein>
<keyword evidence="4" id="KW-1185">Reference proteome</keyword>
<sequence>MLKTRGGFFVAAHTIRYRQPVMMFSTYKVLTRPIWWDKKYIYYDHRIITLADGVIRSIGYSKSCCDSFDVEEFINGIHPGVDKPQMPDDMVKWLEFNKASSDRMKRCLTEKETESTCKSKQG</sequence>